<evidence type="ECO:0000256" key="1">
    <source>
        <dbReference type="ARBA" id="ARBA00022723"/>
    </source>
</evidence>
<evidence type="ECO:0000313" key="6">
    <source>
        <dbReference type="EMBL" id="CDM32158.1"/>
    </source>
</evidence>
<keyword evidence="3" id="KW-0862">Zinc</keyword>
<evidence type="ECO:0000259" key="5">
    <source>
        <dbReference type="PROSITE" id="PS50865"/>
    </source>
</evidence>
<dbReference type="InterPro" id="IPR002893">
    <property type="entry name" value="Znf_MYND"/>
</dbReference>
<gene>
    <name evidence="6" type="ORF">PROQFM164_S02g002309</name>
</gene>
<evidence type="ECO:0000256" key="2">
    <source>
        <dbReference type="ARBA" id="ARBA00022771"/>
    </source>
</evidence>
<dbReference type="PROSITE" id="PS01360">
    <property type="entry name" value="ZF_MYND_1"/>
    <property type="match status" value="1"/>
</dbReference>
<dbReference type="EMBL" id="HG792016">
    <property type="protein sequence ID" value="CDM32158.1"/>
    <property type="molecule type" value="Genomic_DNA"/>
</dbReference>
<evidence type="ECO:0000313" key="7">
    <source>
        <dbReference type="Proteomes" id="UP000030686"/>
    </source>
</evidence>
<keyword evidence="2 4" id="KW-0863">Zinc-finger</keyword>
<organism evidence="6 7">
    <name type="scientific">Penicillium roqueforti (strain FM164)</name>
    <dbReference type="NCBI Taxonomy" id="1365484"/>
    <lineage>
        <taxon>Eukaryota</taxon>
        <taxon>Fungi</taxon>
        <taxon>Dikarya</taxon>
        <taxon>Ascomycota</taxon>
        <taxon>Pezizomycotina</taxon>
        <taxon>Eurotiomycetes</taxon>
        <taxon>Eurotiomycetidae</taxon>
        <taxon>Eurotiales</taxon>
        <taxon>Aspergillaceae</taxon>
        <taxon>Penicillium</taxon>
    </lineage>
</organism>
<dbReference type="SUPFAM" id="SSF144232">
    <property type="entry name" value="HIT/MYND zinc finger-like"/>
    <property type="match status" value="1"/>
</dbReference>
<dbReference type="OrthoDB" id="5952526at2759"/>
<dbReference type="PROSITE" id="PS50865">
    <property type="entry name" value="ZF_MYND_2"/>
    <property type="match status" value="1"/>
</dbReference>
<dbReference type="Pfam" id="PF01753">
    <property type="entry name" value="zf-MYND"/>
    <property type="match status" value="1"/>
</dbReference>
<evidence type="ECO:0000256" key="4">
    <source>
        <dbReference type="PROSITE-ProRule" id="PRU00134"/>
    </source>
</evidence>
<keyword evidence="7" id="KW-1185">Reference proteome</keyword>
<name>W6Q625_PENRF</name>
<accession>W6Q625</accession>
<keyword evidence="1" id="KW-0479">Metal-binding</keyword>
<dbReference type="Proteomes" id="UP000030686">
    <property type="component" value="Unassembled WGS sequence"/>
</dbReference>
<evidence type="ECO:0000256" key="3">
    <source>
        <dbReference type="ARBA" id="ARBA00022833"/>
    </source>
</evidence>
<dbReference type="OMA" id="MYSHETK"/>
<protein>
    <submittedName>
        <fullName evidence="6">Zinc finger, MYND-type</fullName>
    </submittedName>
</protein>
<dbReference type="Gene3D" id="6.10.140.2220">
    <property type="match status" value="1"/>
</dbReference>
<proteinExistence type="predicted"/>
<sequence length="324" mass="37073">MPLPSGCGVCGKDDRVLRCSGCRVMLYCSVEHQTAHRRKHKSACSAIRRCRITMENEERVLRDHPDNIFTYGIGHFWKIHETRPYMRYRAALSDTMTAVNHVESLQKQLNILIDNLYLSRGDNMGSRDVIPSLMIRLQQDQECYDFLKWWATTGQQDDYDWGNNTLPYLDVRNANPLEPVDIFCGRWIDLPHLVAVTLVKVKVLQVLQGLLEDMGRPDGMTHMPELGFCPSTISNNPNIITCDKRVEIGRLKAQIRALYNDVHKLNAHFWPALMNPGKHLDAKPMRFSVGSVEQMQMALNFTYEAWDEAPGAIAIIKKCSEGKL</sequence>
<dbReference type="GO" id="GO:0008270">
    <property type="term" value="F:zinc ion binding"/>
    <property type="evidence" value="ECO:0007669"/>
    <property type="project" value="UniProtKB-KW"/>
</dbReference>
<dbReference type="AlphaFoldDB" id="W6Q625"/>
<reference evidence="6" key="1">
    <citation type="journal article" date="2014" name="Nat. Commun.">
        <title>Multiple recent horizontal transfers of a large genomic region in cheese making fungi.</title>
        <authorList>
            <person name="Cheeseman K."/>
            <person name="Ropars J."/>
            <person name="Renault P."/>
            <person name="Dupont J."/>
            <person name="Gouzy J."/>
            <person name="Branca A."/>
            <person name="Abraham A.L."/>
            <person name="Ceppi M."/>
            <person name="Conseiller E."/>
            <person name="Debuchy R."/>
            <person name="Malagnac F."/>
            <person name="Goarin A."/>
            <person name="Silar P."/>
            <person name="Lacoste S."/>
            <person name="Sallet E."/>
            <person name="Bensimon A."/>
            <person name="Giraud T."/>
            <person name="Brygoo Y."/>
        </authorList>
    </citation>
    <scope>NUCLEOTIDE SEQUENCE [LARGE SCALE GENOMIC DNA]</scope>
    <source>
        <strain evidence="6">FM164</strain>
    </source>
</reference>
<dbReference type="STRING" id="1365484.W6Q625"/>
<feature type="domain" description="MYND-type" evidence="5">
    <location>
        <begin position="7"/>
        <end position="44"/>
    </location>
</feature>